<evidence type="ECO:0000313" key="3">
    <source>
        <dbReference type="Proteomes" id="UP000029994"/>
    </source>
</evidence>
<organism evidence="2 3">
    <name type="scientific">Vibrio navarrensis</name>
    <dbReference type="NCBI Taxonomy" id="29495"/>
    <lineage>
        <taxon>Bacteria</taxon>
        <taxon>Pseudomonadati</taxon>
        <taxon>Pseudomonadota</taxon>
        <taxon>Gammaproteobacteria</taxon>
        <taxon>Vibrionales</taxon>
        <taxon>Vibrionaceae</taxon>
        <taxon>Vibrio</taxon>
    </lineage>
</organism>
<keyword evidence="2" id="KW-0436">Ligase</keyword>
<evidence type="ECO:0000259" key="1">
    <source>
        <dbReference type="PROSITE" id="PS51733"/>
    </source>
</evidence>
<dbReference type="Gene3D" id="3.30.930.10">
    <property type="entry name" value="Bira Bifunctional Protein, Domain 2"/>
    <property type="match status" value="1"/>
</dbReference>
<dbReference type="PANTHER" id="PTHR43679">
    <property type="entry name" value="OCTANOYLTRANSFERASE LIPM-RELATED"/>
    <property type="match status" value="1"/>
</dbReference>
<dbReference type="InterPro" id="IPR045864">
    <property type="entry name" value="aa-tRNA-synth_II/BPL/LPL"/>
</dbReference>
<feature type="domain" description="BPL/LPL catalytic" evidence="1">
    <location>
        <begin position="32"/>
        <end position="233"/>
    </location>
</feature>
<comment type="caution">
    <text evidence="2">The sequence shown here is derived from an EMBL/GenBank/DDBJ whole genome shotgun (WGS) entry which is preliminary data.</text>
</comment>
<dbReference type="Proteomes" id="UP000029994">
    <property type="component" value="Unassembled WGS sequence"/>
</dbReference>
<dbReference type="SUPFAM" id="SSF55681">
    <property type="entry name" value="Class II aaRS and biotin synthetases"/>
    <property type="match status" value="1"/>
</dbReference>
<dbReference type="RefSeq" id="WP_039428309.1">
    <property type="nucleotide sequence ID" value="NZ_CP061844.1"/>
</dbReference>
<keyword evidence="3" id="KW-1185">Reference proteome</keyword>
<dbReference type="PROSITE" id="PS51733">
    <property type="entry name" value="BPL_LPL_CATALYTIC"/>
    <property type="match status" value="1"/>
</dbReference>
<name>A0A099LVX4_9VIBR</name>
<evidence type="ECO:0000313" key="2">
    <source>
        <dbReference type="EMBL" id="KGK12290.1"/>
    </source>
</evidence>
<proteinExistence type="predicted"/>
<dbReference type="Pfam" id="PF21948">
    <property type="entry name" value="LplA-B_cat"/>
    <property type="match status" value="1"/>
</dbReference>
<gene>
    <name evidence="2" type="ORF">EA26_13595</name>
</gene>
<dbReference type="EMBL" id="JMCG01000001">
    <property type="protein sequence ID" value="KGK12290.1"/>
    <property type="molecule type" value="Genomic_DNA"/>
</dbReference>
<dbReference type="STRING" id="29495.EA26_13595"/>
<dbReference type="GeneID" id="43684188"/>
<dbReference type="AlphaFoldDB" id="A0A099LVX4"/>
<sequence length="233" mass="26337">MAAKNKLIRYLSIEADELFQREAALIKQVQTGELEQALLLWQVKQPTLVLPAGNKWPQSEQLHRELAQLGWQLTARKTGGAPVPQVPGIINLSHLYHWPHDQAYDIRSAYLKLCDILRHFFRHYGLEVDVHATPGSYCDGDYNLNIGGQKVVGTAQRVLLKKEGGQVILAQACILIDADMARIVQPVQLCNRLSQRDVEIKADVHTPLFSHLQKRPSIESLMQTLADCFLRYA</sequence>
<dbReference type="InterPro" id="IPR050664">
    <property type="entry name" value="Octanoyltrans_LipM/LipL"/>
</dbReference>
<dbReference type="InterPro" id="IPR004143">
    <property type="entry name" value="BPL_LPL_catalytic"/>
</dbReference>
<protein>
    <submittedName>
        <fullName evidence="2">Lipoate--protein ligase</fullName>
    </submittedName>
</protein>
<dbReference type="eggNOG" id="COG0095">
    <property type="taxonomic scope" value="Bacteria"/>
</dbReference>
<dbReference type="GO" id="GO:0016874">
    <property type="term" value="F:ligase activity"/>
    <property type="evidence" value="ECO:0007669"/>
    <property type="project" value="UniProtKB-KW"/>
</dbReference>
<accession>A0A099LVX4</accession>
<reference evidence="2 3" key="1">
    <citation type="submission" date="2014-04" db="EMBL/GenBank/DDBJ databases">
        <title>Genome sequencing of Vibrio navarrensis strains.</title>
        <authorList>
            <person name="Gladney L.M."/>
            <person name="Katz L.S."/>
            <person name="Marino-Ramirez L."/>
            <person name="Jordan I.K."/>
        </authorList>
    </citation>
    <scope>NUCLEOTIDE SEQUENCE [LARGE SCALE GENOMIC DNA]</scope>
    <source>
        <strain evidence="2 3">ATCC 51183</strain>
    </source>
</reference>
<dbReference type="PANTHER" id="PTHR43679:SF2">
    <property type="entry name" value="OCTANOYL-[GCVH]:PROTEIN N-OCTANOYLTRANSFERASE"/>
    <property type="match status" value="1"/>
</dbReference>